<reference evidence="2 3" key="1">
    <citation type="submission" date="2020-10" db="EMBL/GenBank/DDBJ databases">
        <title>Sequencing the genomes of 1000 actinobacteria strains.</title>
        <authorList>
            <person name="Klenk H.-P."/>
        </authorList>
    </citation>
    <scope>NUCLEOTIDE SEQUENCE [LARGE SCALE GENOMIC DNA]</scope>
    <source>
        <strain evidence="2 3">DSM 7307</strain>
    </source>
</reference>
<keyword evidence="1" id="KW-0175">Coiled coil</keyword>
<sequence length="137" mass="14919">MTRGRPSIEAEQYAVPGKPGADGKLELHSFRYEVFDLPALVGHTEQCHDAGEIMTVAASTAGTTFQRFAENRITGDAATQEELDALNAEMAKMADRLADALVALTDASWWLKNESRFTPDDAYDLIVRGGEALQSKS</sequence>
<keyword evidence="3" id="KW-1185">Reference proteome</keyword>
<evidence type="ECO:0000313" key="2">
    <source>
        <dbReference type="EMBL" id="MBE1506888.1"/>
    </source>
</evidence>
<dbReference type="Proteomes" id="UP000620262">
    <property type="component" value="Unassembled WGS sequence"/>
</dbReference>
<name>A0ABR9IUU1_RHIVS</name>
<dbReference type="EMBL" id="JADBEC010000001">
    <property type="protein sequence ID" value="MBE1506888.1"/>
    <property type="molecule type" value="Genomic_DNA"/>
</dbReference>
<protein>
    <submittedName>
        <fullName evidence="2">Uncharacterized protein</fullName>
    </submittedName>
</protein>
<accession>A0ABR9IUU1</accession>
<feature type="coiled-coil region" evidence="1">
    <location>
        <begin position="76"/>
        <end position="103"/>
    </location>
</feature>
<evidence type="ECO:0000313" key="3">
    <source>
        <dbReference type="Proteomes" id="UP000620262"/>
    </source>
</evidence>
<dbReference type="RefSeq" id="WP_192730526.1">
    <property type="nucleotide sequence ID" value="NZ_BAAAVL010000014.1"/>
</dbReference>
<organism evidence="2 3">
    <name type="scientific">Rhizobium viscosum</name>
    <name type="common">Arthrobacter viscosus</name>
    <dbReference type="NCBI Taxonomy" id="1673"/>
    <lineage>
        <taxon>Bacteria</taxon>
        <taxon>Pseudomonadati</taxon>
        <taxon>Pseudomonadota</taxon>
        <taxon>Alphaproteobacteria</taxon>
        <taxon>Hyphomicrobiales</taxon>
        <taxon>Rhizobiaceae</taxon>
        <taxon>Rhizobium/Agrobacterium group</taxon>
        <taxon>Rhizobium</taxon>
    </lineage>
</organism>
<proteinExistence type="predicted"/>
<gene>
    <name evidence="2" type="ORF">H4W29_004069</name>
</gene>
<comment type="caution">
    <text evidence="2">The sequence shown here is derived from an EMBL/GenBank/DDBJ whole genome shotgun (WGS) entry which is preliminary data.</text>
</comment>
<evidence type="ECO:0000256" key="1">
    <source>
        <dbReference type="SAM" id="Coils"/>
    </source>
</evidence>